<evidence type="ECO:0000313" key="2">
    <source>
        <dbReference type="EMBL" id="GAU09858.1"/>
    </source>
</evidence>
<dbReference type="Proteomes" id="UP000095200">
    <property type="component" value="Unassembled WGS sequence"/>
</dbReference>
<accession>A0A194AKL6</accession>
<reference evidence="3" key="1">
    <citation type="submission" date="2016-06" db="EMBL/GenBank/DDBJ databases">
        <title>Draft genome sequence of Desulfoplanes formicivorans strain Pf12B.</title>
        <authorList>
            <person name="Watanabe M."/>
            <person name="Kojima H."/>
            <person name="Fukui M."/>
        </authorList>
    </citation>
    <scope>NUCLEOTIDE SEQUENCE [LARGE SCALE GENOMIC DNA]</scope>
    <source>
        <strain evidence="3">Pf12B</strain>
    </source>
</reference>
<keyword evidence="1" id="KW-0472">Membrane</keyword>
<feature type="transmembrane region" description="Helical" evidence="1">
    <location>
        <begin position="76"/>
        <end position="99"/>
    </location>
</feature>
<proteinExistence type="predicted"/>
<dbReference type="EMBL" id="BDFE01000020">
    <property type="protein sequence ID" value="GAU09858.1"/>
    <property type="molecule type" value="Genomic_DNA"/>
</dbReference>
<keyword evidence="1" id="KW-0812">Transmembrane</keyword>
<organism evidence="2 3">
    <name type="scientific">Desulfoplanes formicivorans</name>
    <dbReference type="NCBI Taxonomy" id="1592317"/>
    <lineage>
        <taxon>Bacteria</taxon>
        <taxon>Pseudomonadati</taxon>
        <taxon>Thermodesulfobacteriota</taxon>
        <taxon>Desulfovibrionia</taxon>
        <taxon>Desulfovibrionales</taxon>
        <taxon>Desulfoplanaceae</taxon>
        <taxon>Desulfoplanes</taxon>
    </lineage>
</organism>
<sequence length="250" mass="28361">MTDMKKIICPNCGCKYEVGMDTYDPQKCECPLCGCLYSWALKKLNKEKIKNNKKLFAQRSIYQSRRLNQKNKKNHIGILIGFLVLIIFVGLCMSIISVAKQDLMTSAKLNMSIPVVTTSLKRVDFPDNGYVLYSSEMAVAPFTFEANNNENNVIMLFDVDTGKRIFQAFVNAGTTFKSKIPLGAYRMVIVHGGKNWYGFEKKFGDNTKYSKATKMLEFYKQDGRIMGNIVKMSAVNGNFKLEKTEPVDII</sequence>
<dbReference type="AlphaFoldDB" id="A0A194AKL6"/>
<name>A0A194AKL6_9BACT</name>
<protein>
    <submittedName>
        <fullName evidence="2">Uncharacterized protein</fullName>
    </submittedName>
</protein>
<gene>
    <name evidence="2" type="ORF">DPF_2594</name>
</gene>
<keyword evidence="1" id="KW-1133">Transmembrane helix</keyword>
<keyword evidence="3" id="KW-1185">Reference proteome</keyword>
<evidence type="ECO:0000313" key="3">
    <source>
        <dbReference type="Proteomes" id="UP000095200"/>
    </source>
</evidence>
<comment type="caution">
    <text evidence="2">The sequence shown here is derived from an EMBL/GenBank/DDBJ whole genome shotgun (WGS) entry which is preliminary data.</text>
</comment>
<evidence type="ECO:0000256" key="1">
    <source>
        <dbReference type="SAM" id="Phobius"/>
    </source>
</evidence>